<sequence length="76" mass="8430">MTELANAEAFENVHEWHEFLGGNVTINSDESFEVAIGSRYRATFVNVDQNVALTDAGRIDWASVEFVKLTAISEVP</sequence>
<proteinExistence type="predicted"/>
<gene>
    <name evidence="1" type="ORF">Q4481_24000</name>
</gene>
<organism evidence="1 2">
    <name type="scientific">Rhizobium alvei</name>
    <dbReference type="NCBI Taxonomy" id="1132659"/>
    <lineage>
        <taxon>Bacteria</taxon>
        <taxon>Pseudomonadati</taxon>
        <taxon>Pseudomonadota</taxon>
        <taxon>Alphaproteobacteria</taxon>
        <taxon>Hyphomicrobiales</taxon>
        <taxon>Rhizobiaceae</taxon>
        <taxon>Rhizobium/Agrobacterium group</taxon>
        <taxon>Rhizobium</taxon>
    </lineage>
</organism>
<comment type="caution">
    <text evidence="1">The sequence shown here is derived from an EMBL/GenBank/DDBJ whole genome shotgun (WGS) entry which is preliminary data.</text>
</comment>
<dbReference type="RefSeq" id="WP_304378960.1">
    <property type="nucleotide sequence ID" value="NZ_JAUOZU010000025.1"/>
</dbReference>
<keyword evidence="2" id="KW-1185">Reference proteome</keyword>
<accession>A0ABT8YTG7</accession>
<protein>
    <submittedName>
        <fullName evidence="1">Uncharacterized protein</fullName>
    </submittedName>
</protein>
<name>A0ABT8YTG7_9HYPH</name>
<reference evidence="1" key="2">
    <citation type="submission" date="2023-07" db="EMBL/GenBank/DDBJ databases">
        <authorList>
            <person name="Shen H."/>
        </authorList>
    </citation>
    <scope>NUCLEOTIDE SEQUENCE</scope>
    <source>
        <strain evidence="1">TNR-22</strain>
    </source>
</reference>
<evidence type="ECO:0000313" key="2">
    <source>
        <dbReference type="Proteomes" id="UP001174932"/>
    </source>
</evidence>
<reference evidence="1" key="1">
    <citation type="journal article" date="2015" name="Int. J. Syst. Evol. Microbiol.">
        <title>Rhizobium alvei sp. nov., isolated from a freshwater river.</title>
        <authorList>
            <person name="Sheu S.Y."/>
            <person name="Huang H.W."/>
            <person name="Young C.C."/>
            <person name="Chen W.M."/>
        </authorList>
    </citation>
    <scope>NUCLEOTIDE SEQUENCE</scope>
    <source>
        <strain evidence="1">TNR-22</strain>
    </source>
</reference>
<dbReference type="Proteomes" id="UP001174932">
    <property type="component" value="Unassembled WGS sequence"/>
</dbReference>
<evidence type="ECO:0000313" key="1">
    <source>
        <dbReference type="EMBL" id="MDO6967031.1"/>
    </source>
</evidence>
<dbReference type="EMBL" id="JAUOZU010000025">
    <property type="protein sequence ID" value="MDO6967031.1"/>
    <property type="molecule type" value="Genomic_DNA"/>
</dbReference>